<dbReference type="AlphaFoldDB" id="A0A7F5RP39"/>
<dbReference type="Gene3D" id="1.10.472.10">
    <property type="entry name" value="Cyclin-like"/>
    <property type="match status" value="1"/>
</dbReference>
<dbReference type="RefSeq" id="XP_025837620.1">
    <property type="nucleotide sequence ID" value="XM_025981835.1"/>
</dbReference>
<keyword evidence="4" id="KW-0131">Cell cycle</keyword>
<dbReference type="CDD" id="cd20556">
    <property type="entry name" value="CYCLIN_CABLES"/>
    <property type="match status" value="1"/>
</dbReference>
<dbReference type="FunCoup" id="A0A7F5RP39">
    <property type="interactions" value="206"/>
</dbReference>
<evidence type="ECO:0000256" key="3">
    <source>
        <dbReference type="ARBA" id="ARBA00022618"/>
    </source>
</evidence>
<accession>A0A7F5RP39</accession>
<evidence type="ECO:0000256" key="2">
    <source>
        <dbReference type="ARBA" id="ARBA00022553"/>
    </source>
</evidence>
<name>A0A7F5RP39_AGRPL</name>
<evidence type="ECO:0000256" key="5">
    <source>
        <dbReference type="SAM" id="MobiDB-lite"/>
    </source>
</evidence>
<dbReference type="FunFam" id="1.10.472.10:FF:000020">
    <property type="entry name" value="CDK5 and ABL1 enzyme substrate 1"/>
    <property type="match status" value="1"/>
</dbReference>
<dbReference type="GO" id="GO:0051726">
    <property type="term" value="P:regulation of cell cycle"/>
    <property type="evidence" value="ECO:0007669"/>
    <property type="project" value="InterPro"/>
</dbReference>
<keyword evidence="3" id="KW-0132">Cell division</keyword>
<dbReference type="Pfam" id="PF00134">
    <property type="entry name" value="Cyclin_N"/>
    <property type="match status" value="1"/>
</dbReference>
<keyword evidence="7" id="KW-1185">Reference proteome</keyword>
<comment type="similarity">
    <text evidence="1">Belongs to the cyclin family.</text>
</comment>
<protein>
    <submittedName>
        <fullName evidence="8">CDK5 and ABL1 enzyme substrate 2 isoform X1</fullName>
    </submittedName>
</protein>
<feature type="compositionally biased region" description="Polar residues" evidence="5">
    <location>
        <begin position="30"/>
        <end position="49"/>
    </location>
</feature>
<dbReference type="Proteomes" id="UP000192223">
    <property type="component" value="Unplaced"/>
</dbReference>
<feature type="domain" description="Cyclin N-terminal" evidence="6">
    <location>
        <begin position="444"/>
        <end position="522"/>
    </location>
</feature>
<reference evidence="8" key="1">
    <citation type="submission" date="2025-08" db="UniProtKB">
        <authorList>
            <consortium name="RefSeq"/>
        </authorList>
    </citation>
    <scope>IDENTIFICATION</scope>
    <source>
        <tissue evidence="8">Entire body</tissue>
    </source>
</reference>
<keyword evidence="2" id="KW-0597">Phosphoprotein</keyword>
<evidence type="ECO:0000259" key="6">
    <source>
        <dbReference type="Pfam" id="PF00134"/>
    </source>
</evidence>
<dbReference type="PIRSF" id="PIRSF025798">
    <property type="entry name" value="Cables"/>
    <property type="match status" value="1"/>
</dbReference>
<evidence type="ECO:0000256" key="1">
    <source>
        <dbReference type="ARBA" id="ARBA00008742"/>
    </source>
</evidence>
<dbReference type="GO" id="GO:0051301">
    <property type="term" value="P:cell division"/>
    <property type="evidence" value="ECO:0007669"/>
    <property type="project" value="UniProtKB-KW"/>
</dbReference>
<dbReference type="InterPro" id="IPR036915">
    <property type="entry name" value="Cyclin-like_sf"/>
</dbReference>
<sequence length="540" mass="61871">MMANSIRRSSRRRIAAINFLSNISLDGTQPDSKSTFIPNNGTLIKNGKNSKPEGIEEESDDFSDTENLCLKSKRSFRDVKKRIQKMKYSHDAHSLSSDSEGVVTPIKYYIEESTSRTKGRKTLRERTSSISETAIQEKKIVPIIKKRLYQQASFGSDAERMHCGSSSESIGPFPGRTKVSPAPAVIPEVNGEREIKIIKPSKDYKFRGERVVLVTKNHSPFLVCSFIPYSKSYKSRADARKEAHRKRHISGSRPLSVGDGLDPFEMLGIERAPDDQEISYGKLLVPTTRTVKELRDRRHITFDEYSELLKYSPGHHHVVARTKVLTWQPDYKWCFSYDHGSQRSTSLFAASPPADPKDELTSLVYSPTLLDDPELIAGKHRTLLTFTSYMTSIIDYVKPSDLKKEINDKFKERFPHIQLTLSKLRSLKREMKKIAKTEFGPEFLTVAQAYVYFEKLILRGLINKQNRKLCAAASLLLSAKLNDFKGETLKTLIERMESVFRLNRKDLFAWEFAVLIALEFSLHIPTWEVFPHYQRLIYES</sequence>
<dbReference type="GeneID" id="108737972"/>
<dbReference type="OrthoDB" id="5353095at2759"/>
<gene>
    <name evidence="8" type="primary">LOC108737972</name>
</gene>
<dbReference type="InterPro" id="IPR006671">
    <property type="entry name" value="Cyclin_N"/>
</dbReference>
<feature type="region of interest" description="Disordered" evidence="5">
    <location>
        <begin position="159"/>
        <end position="182"/>
    </location>
</feature>
<organism evidence="7 8">
    <name type="scientific">Agrilus planipennis</name>
    <name type="common">Emerald ash borer</name>
    <name type="synonym">Agrilus marcopoli</name>
    <dbReference type="NCBI Taxonomy" id="224129"/>
    <lineage>
        <taxon>Eukaryota</taxon>
        <taxon>Metazoa</taxon>
        <taxon>Ecdysozoa</taxon>
        <taxon>Arthropoda</taxon>
        <taxon>Hexapoda</taxon>
        <taxon>Insecta</taxon>
        <taxon>Pterygota</taxon>
        <taxon>Neoptera</taxon>
        <taxon>Endopterygota</taxon>
        <taxon>Coleoptera</taxon>
        <taxon>Polyphaga</taxon>
        <taxon>Elateriformia</taxon>
        <taxon>Buprestoidea</taxon>
        <taxon>Buprestidae</taxon>
        <taxon>Agrilinae</taxon>
        <taxon>Agrilus</taxon>
    </lineage>
</organism>
<dbReference type="KEGG" id="apln:108737972"/>
<dbReference type="PANTHER" id="PTHR22896">
    <property type="entry name" value="CDK5 AND ABL1 ENZYME SUBSTRATE 1"/>
    <property type="match status" value="1"/>
</dbReference>
<dbReference type="SUPFAM" id="SSF47954">
    <property type="entry name" value="Cyclin-like"/>
    <property type="match status" value="1"/>
</dbReference>
<evidence type="ECO:0000313" key="8">
    <source>
        <dbReference type="RefSeq" id="XP_025837620.1"/>
    </source>
</evidence>
<feature type="region of interest" description="Disordered" evidence="5">
    <location>
        <begin position="30"/>
        <end position="62"/>
    </location>
</feature>
<dbReference type="InterPro" id="IPR012388">
    <property type="entry name" value="CABLES1/2"/>
</dbReference>
<dbReference type="GO" id="GO:0005829">
    <property type="term" value="C:cytosol"/>
    <property type="evidence" value="ECO:0007669"/>
    <property type="project" value="UniProtKB-ARBA"/>
</dbReference>
<dbReference type="PANTHER" id="PTHR22896:SF0">
    <property type="entry name" value="CYCLIN N-TERMINAL DOMAIN-CONTAINING PROTEIN"/>
    <property type="match status" value="1"/>
</dbReference>
<evidence type="ECO:0000256" key="4">
    <source>
        <dbReference type="ARBA" id="ARBA00023306"/>
    </source>
</evidence>
<dbReference type="InParanoid" id="A0A7F5RP39"/>
<proteinExistence type="inferred from homology"/>
<evidence type="ECO:0000313" key="7">
    <source>
        <dbReference type="Proteomes" id="UP000192223"/>
    </source>
</evidence>